<keyword evidence="2" id="KW-0859">Xylose metabolism</keyword>
<evidence type="ECO:0000256" key="3">
    <source>
        <dbReference type="ARBA" id="ARBA00022679"/>
    </source>
</evidence>
<name>A0A2A9DVK0_9MICO</name>
<dbReference type="AlphaFoldDB" id="A0A2A9DVK0"/>
<evidence type="ECO:0000256" key="5">
    <source>
        <dbReference type="SAM" id="MobiDB-lite"/>
    </source>
</evidence>
<dbReference type="EMBL" id="PDJE01000001">
    <property type="protein sequence ID" value="PFG29939.1"/>
    <property type="molecule type" value="Genomic_DNA"/>
</dbReference>
<dbReference type="Gene3D" id="3.30.420.40">
    <property type="match status" value="2"/>
</dbReference>
<sequence>MILGIDIGTSVTKAALIDRDGTSHHHASTSSALIKGPDGQVEQDLDDVMDSVARVAREVVHSASGPIDAVAITAQGDGLWLRDAQGRAVRNPMSWMDARASSIVARWGEGGADSVTERVFRLTGSGVFPGSHAGLLAWLSEHEPESLEKAAVAGYCADAVLQRLTGEITVDASDASLPFLNVTTREYVTEALELCGIAKWQHLLSAPAAVDKVFTLDAAGAELLGLPAGTPVSSGPYDLQACSFGAGAEHAGDGTVIIGTTLACQVFTRDTTIRPEFEPAGMWLCTPDPDLYLRVMPSMVGTAGIDWMLSMFRLEPSDLTGLLEQSPPGANGVRALSFLSPAGERAPFVDPLARGQFTGLTIANTRADVVRALCESVVFAARHCLEVPGFDGELSASGGGVRSTAWAQLLADTMGTPIWIPHEAQVGIRGAAQVAWKRLGTPVDTDAWRQQRTRLDPNPDAHAALDAVYREYLAELGAARTRWNNA</sequence>
<dbReference type="RefSeq" id="WP_098406459.1">
    <property type="nucleotide sequence ID" value="NZ_PDJE01000001.1"/>
</dbReference>
<dbReference type="SUPFAM" id="SSF53067">
    <property type="entry name" value="Actin-like ATPase domain"/>
    <property type="match status" value="2"/>
</dbReference>
<dbReference type="InterPro" id="IPR050406">
    <property type="entry name" value="FGGY_Carb_Kinase"/>
</dbReference>
<reference evidence="8 9" key="1">
    <citation type="submission" date="2017-10" db="EMBL/GenBank/DDBJ databases">
        <title>Sequencing the genomes of 1000 actinobacteria strains.</title>
        <authorList>
            <person name="Klenk H.-P."/>
        </authorList>
    </citation>
    <scope>NUCLEOTIDE SEQUENCE [LARGE SCALE GENOMIC DNA]</scope>
    <source>
        <strain evidence="8 9">DSM 21798</strain>
    </source>
</reference>
<keyword evidence="4 8" id="KW-0418">Kinase</keyword>
<feature type="domain" description="Carbohydrate kinase FGGY C-terminal" evidence="7">
    <location>
        <begin position="279"/>
        <end position="435"/>
    </location>
</feature>
<comment type="caution">
    <text evidence="8">The sequence shown here is derived from an EMBL/GenBank/DDBJ whole genome shotgun (WGS) entry which is preliminary data.</text>
</comment>
<evidence type="ECO:0000256" key="1">
    <source>
        <dbReference type="ARBA" id="ARBA00009156"/>
    </source>
</evidence>
<protein>
    <submittedName>
        <fullName evidence="8">Xylulokinase/erythritol kinase</fullName>
    </submittedName>
</protein>
<dbReference type="InterPro" id="IPR000577">
    <property type="entry name" value="Carb_kinase_FGGY"/>
</dbReference>
<keyword evidence="9" id="KW-1185">Reference proteome</keyword>
<evidence type="ECO:0000313" key="9">
    <source>
        <dbReference type="Proteomes" id="UP000221369"/>
    </source>
</evidence>
<dbReference type="GO" id="GO:0016301">
    <property type="term" value="F:kinase activity"/>
    <property type="evidence" value="ECO:0007669"/>
    <property type="project" value="UniProtKB-KW"/>
</dbReference>
<keyword evidence="2" id="KW-0119">Carbohydrate metabolism</keyword>
<dbReference type="InterPro" id="IPR018484">
    <property type="entry name" value="FGGY_N"/>
</dbReference>
<accession>A0A2A9DVK0</accession>
<dbReference type="Pfam" id="PF02782">
    <property type="entry name" value="FGGY_C"/>
    <property type="match status" value="1"/>
</dbReference>
<dbReference type="PIRSF" id="PIRSF000538">
    <property type="entry name" value="GlpK"/>
    <property type="match status" value="1"/>
</dbReference>
<organism evidence="8 9">
    <name type="scientific">Paramicrobacterium agarici</name>
    <dbReference type="NCBI Taxonomy" id="630514"/>
    <lineage>
        <taxon>Bacteria</taxon>
        <taxon>Bacillati</taxon>
        <taxon>Actinomycetota</taxon>
        <taxon>Actinomycetes</taxon>
        <taxon>Micrococcales</taxon>
        <taxon>Microbacteriaceae</taxon>
        <taxon>Paramicrobacterium</taxon>
    </lineage>
</organism>
<evidence type="ECO:0000256" key="4">
    <source>
        <dbReference type="ARBA" id="ARBA00022777"/>
    </source>
</evidence>
<dbReference type="PANTHER" id="PTHR43095">
    <property type="entry name" value="SUGAR KINASE"/>
    <property type="match status" value="1"/>
</dbReference>
<gene>
    <name evidence="8" type="ORF">ATJ78_0858</name>
</gene>
<dbReference type="PANTHER" id="PTHR43095:SF5">
    <property type="entry name" value="XYLULOSE KINASE"/>
    <property type="match status" value="1"/>
</dbReference>
<evidence type="ECO:0000259" key="7">
    <source>
        <dbReference type="Pfam" id="PF02782"/>
    </source>
</evidence>
<dbReference type="InterPro" id="IPR018485">
    <property type="entry name" value="FGGY_C"/>
</dbReference>
<dbReference type="InterPro" id="IPR043129">
    <property type="entry name" value="ATPase_NBD"/>
</dbReference>
<keyword evidence="3" id="KW-0808">Transferase</keyword>
<dbReference type="GO" id="GO:0042732">
    <property type="term" value="P:D-xylose metabolic process"/>
    <property type="evidence" value="ECO:0007669"/>
    <property type="project" value="UniProtKB-KW"/>
</dbReference>
<evidence type="ECO:0000256" key="2">
    <source>
        <dbReference type="ARBA" id="ARBA00022629"/>
    </source>
</evidence>
<dbReference type="Pfam" id="PF00370">
    <property type="entry name" value="FGGY_N"/>
    <property type="match status" value="1"/>
</dbReference>
<feature type="domain" description="Carbohydrate kinase FGGY N-terminal" evidence="6">
    <location>
        <begin position="1"/>
        <end position="245"/>
    </location>
</feature>
<dbReference type="Proteomes" id="UP000221369">
    <property type="component" value="Unassembled WGS sequence"/>
</dbReference>
<evidence type="ECO:0000313" key="8">
    <source>
        <dbReference type="EMBL" id="PFG29939.1"/>
    </source>
</evidence>
<evidence type="ECO:0000259" key="6">
    <source>
        <dbReference type="Pfam" id="PF00370"/>
    </source>
</evidence>
<feature type="region of interest" description="Disordered" evidence="5">
    <location>
        <begin position="20"/>
        <end position="39"/>
    </location>
</feature>
<proteinExistence type="inferred from homology"/>
<comment type="similarity">
    <text evidence="1">Belongs to the FGGY kinase family.</text>
</comment>